<name>A0A7W7WZ40_9PSEU</name>
<keyword evidence="2" id="KW-1185">Reference proteome</keyword>
<organism evidence="1 2">
    <name type="scientific">Saccharothrix violaceirubra</name>
    <dbReference type="NCBI Taxonomy" id="413306"/>
    <lineage>
        <taxon>Bacteria</taxon>
        <taxon>Bacillati</taxon>
        <taxon>Actinomycetota</taxon>
        <taxon>Actinomycetes</taxon>
        <taxon>Pseudonocardiales</taxon>
        <taxon>Pseudonocardiaceae</taxon>
        <taxon>Saccharothrix</taxon>
    </lineage>
</organism>
<sequence length="115" mass="12674">MYEVQWSRSAAEDLFVKVTSAAVAEELCEVSRTLLDEPPSKDGGPIPVGFWRRGATRSARPDTGTAGERAWDYVLVYRPVRAVRRTYRVIAVLTNAELAAGLAELEPLDTVPLLD</sequence>
<protein>
    <recommendedName>
        <fullName evidence="3">Type II toxin-antitoxin system RelE/ParE family toxin</fullName>
    </recommendedName>
</protein>
<proteinExistence type="predicted"/>
<dbReference type="RefSeq" id="WP_184674867.1">
    <property type="nucleotide sequence ID" value="NZ_BAABAI010000021.1"/>
</dbReference>
<dbReference type="Proteomes" id="UP000542674">
    <property type="component" value="Unassembled WGS sequence"/>
</dbReference>
<evidence type="ECO:0000313" key="1">
    <source>
        <dbReference type="EMBL" id="MBB4969169.1"/>
    </source>
</evidence>
<evidence type="ECO:0000313" key="2">
    <source>
        <dbReference type="Proteomes" id="UP000542674"/>
    </source>
</evidence>
<gene>
    <name evidence="1" type="ORF">F4559_006528</name>
</gene>
<evidence type="ECO:0008006" key="3">
    <source>
        <dbReference type="Google" id="ProtNLM"/>
    </source>
</evidence>
<accession>A0A7W7WZ40</accession>
<comment type="caution">
    <text evidence="1">The sequence shown here is derived from an EMBL/GenBank/DDBJ whole genome shotgun (WGS) entry which is preliminary data.</text>
</comment>
<reference evidence="1 2" key="1">
    <citation type="submission" date="2020-08" db="EMBL/GenBank/DDBJ databases">
        <title>Sequencing the genomes of 1000 actinobacteria strains.</title>
        <authorList>
            <person name="Klenk H.-P."/>
        </authorList>
    </citation>
    <scope>NUCLEOTIDE SEQUENCE [LARGE SCALE GENOMIC DNA]</scope>
    <source>
        <strain evidence="1 2">DSM 45084</strain>
    </source>
</reference>
<dbReference type="AlphaFoldDB" id="A0A7W7WZ40"/>
<dbReference type="EMBL" id="JACHJS010000001">
    <property type="protein sequence ID" value="MBB4969169.1"/>
    <property type="molecule type" value="Genomic_DNA"/>
</dbReference>